<dbReference type="OrthoDB" id="3404679at2"/>
<dbReference type="PANTHER" id="PTHR23028">
    <property type="entry name" value="ACETYLTRANSFERASE"/>
    <property type="match status" value="1"/>
</dbReference>
<feature type="transmembrane region" description="Helical" evidence="1">
    <location>
        <begin position="301"/>
        <end position="322"/>
    </location>
</feature>
<keyword evidence="4" id="KW-0808">Transferase</keyword>
<dbReference type="InterPro" id="IPR050879">
    <property type="entry name" value="Acyltransferase_3"/>
</dbReference>
<evidence type="ECO:0000313" key="4">
    <source>
        <dbReference type="EMBL" id="BBH17368.1"/>
    </source>
</evidence>
<feature type="transmembrane region" description="Helical" evidence="1">
    <location>
        <begin position="334"/>
        <end position="351"/>
    </location>
</feature>
<evidence type="ECO:0000259" key="2">
    <source>
        <dbReference type="Pfam" id="PF01757"/>
    </source>
</evidence>
<dbReference type="EMBL" id="AP019307">
    <property type="protein sequence ID" value="BBH17368.1"/>
    <property type="molecule type" value="Genomic_DNA"/>
</dbReference>
<keyword evidence="4" id="KW-0012">Acyltransferase</keyword>
<dbReference type="InterPro" id="IPR002656">
    <property type="entry name" value="Acyl_transf_3_dom"/>
</dbReference>
<dbReference type="GO" id="GO:0016747">
    <property type="term" value="F:acyltransferase activity, transferring groups other than amino-acyl groups"/>
    <property type="evidence" value="ECO:0007669"/>
    <property type="project" value="InterPro"/>
</dbReference>
<keyword evidence="1" id="KW-0812">Transmembrane</keyword>
<evidence type="ECO:0000256" key="1">
    <source>
        <dbReference type="SAM" id="Phobius"/>
    </source>
</evidence>
<sequence length="694" mass="74027">MTGASQRGFRTDVQALRALAVGAVVVYHCFPGALPGGFTGVDLFFVISGFLITSHLVASPPTTPRHLAAFWARRIRRLLPAALLVLITTVAAVQWLGEGSQIAPTARMARAASTYWINWLLAGDSVDYLHSSDAPTAVQHFWSLSVEEQFYAFWPVLLLVLVLLARAVRRGPKLTVTLGLGVVTAASLAASIHLTTTNPSAAYFVTETRIWELGVGALLGAWVTWHPTWTPPARTAVAAAGLAAIVVTFVTFDASTPFPGYSALLPVLGAAAVIAAQPSLTGMVPNRSRIARVLAVRPIQWLGDISYSIYLWHWPLLILWPSVFPHITGATSKALIIAATLVLAALTKRLVEDPAQFWRPHAALGWVYAAGVLGMGVVVGVTSMQIQHQQDQLDAFLAHRNDVVNHALQPGSCVGAAALGRTTCPASTFATLVEPPQVAMSDQPQTHKSINGVRDCPGNAQNNWSLLECTFGPAAAPRTVALVGDSHAQQWLAALMGVAAQDGFRITTHVASGCNFAPVRQLGGNAAWIDGCQRWQAGTLARVIQERPDLVVLSNRTFLAIEGVSRKQAGGTYTTAATVVLRRFAAAGIPVLVIRDAPTPEVSIPQCLDAHHGNLAACDGTRAWIRPDPWAAAVAATASPRVRLVDLNDHLCTATICPAVIGDMIVYYDDSHMTTTFNATLAPYLRPAIAALLR</sequence>
<keyword evidence="5" id="KW-1185">Reference proteome</keyword>
<feature type="transmembrane region" description="Helical" evidence="1">
    <location>
        <begin position="150"/>
        <end position="168"/>
    </location>
</feature>
<dbReference type="GO" id="GO:0009103">
    <property type="term" value="P:lipopolysaccharide biosynthetic process"/>
    <property type="evidence" value="ECO:0007669"/>
    <property type="project" value="TreeGrafter"/>
</dbReference>
<reference evidence="4 5" key="1">
    <citation type="submission" date="2018-11" db="EMBL/GenBank/DDBJ databases">
        <title>Complete genome sequence of Nocardioides baekrokdamisoli strain KCTC 39748.</title>
        <authorList>
            <person name="Kang S.W."/>
            <person name="Lee K.C."/>
            <person name="Kim K.K."/>
            <person name="Kim J.S."/>
            <person name="Kim D.S."/>
            <person name="Ko S.H."/>
            <person name="Yang S.H."/>
            <person name="Shin Y.K."/>
            <person name="Lee J.S."/>
        </authorList>
    </citation>
    <scope>NUCLEOTIDE SEQUENCE [LARGE SCALE GENOMIC DNA]</scope>
    <source>
        <strain evidence="4 5">KCTC 39748</strain>
    </source>
</reference>
<proteinExistence type="predicted"/>
<evidence type="ECO:0000313" key="5">
    <source>
        <dbReference type="Proteomes" id="UP000271573"/>
    </source>
</evidence>
<feature type="transmembrane region" description="Helical" evidence="1">
    <location>
        <begin position="363"/>
        <end position="384"/>
    </location>
</feature>
<dbReference type="Pfam" id="PF01757">
    <property type="entry name" value="Acyl_transf_3"/>
    <property type="match status" value="1"/>
</dbReference>
<dbReference type="PANTHER" id="PTHR23028:SF53">
    <property type="entry name" value="ACYL_TRANSF_3 DOMAIN-CONTAINING PROTEIN"/>
    <property type="match status" value="1"/>
</dbReference>
<feature type="transmembrane region" description="Helical" evidence="1">
    <location>
        <begin position="235"/>
        <end position="252"/>
    </location>
</feature>
<dbReference type="AlphaFoldDB" id="A0A3G9J156"/>
<gene>
    <name evidence="4" type="ORF">Back2_16550</name>
</gene>
<dbReference type="RefSeq" id="WP_125568474.1">
    <property type="nucleotide sequence ID" value="NZ_AP019307.1"/>
</dbReference>
<organism evidence="4 5">
    <name type="scientific">Nocardioides baekrokdamisoli</name>
    <dbReference type="NCBI Taxonomy" id="1804624"/>
    <lineage>
        <taxon>Bacteria</taxon>
        <taxon>Bacillati</taxon>
        <taxon>Actinomycetota</taxon>
        <taxon>Actinomycetes</taxon>
        <taxon>Propionibacteriales</taxon>
        <taxon>Nocardioidaceae</taxon>
        <taxon>Nocardioides</taxon>
    </lineage>
</organism>
<dbReference type="Proteomes" id="UP000271573">
    <property type="component" value="Chromosome"/>
</dbReference>
<feature type="transmembrane region" description="Helical" evidence="1">
    <location>
        <begin position="78"/>
        <end position="97"/>
    </location>
</feature>
<feature type="domain" description="Acyltransferase 3" evidence="2">
    <location>
        <begin position="13"/>
        <end position="346"/>
    </location>
</feature>
<dbReference type="Pfam" id="PF19040">
    <property type="entry name" value="SGNH"/>
    <property type="match status" value="1"/>
</dbReference>
<feature type="transmembrane region" description="Helical" evidence="1">
    <location>
        <begin position="40"/>
        <end position="58"/>
    </location>
</feature>
<dbReference type="GO" id="GO:0016020">
    <property type="term" value="C:membrane"/>
    <property type="evidence" value="ECO:0007669"/>
    <property type="project" value="TreeGrafter"/>
</dbReference>
<feature type="transmembrane region" description="Helical" evidence="1">
    <location>
        <begin position="175"/>
        <end position="195"/>
    </location>
</feature>
<feature type="domain" description="SGNH" evidence="3">
    <location>
        <begin position="465"/>
        <end position="686"/>
    </location>
</feature>
<keyword evidence="1" id="KW-1133">Transmembrane helix</keyword>
<dbReference type="InterPro" id="IPR043968">
    <property type="entry name" value="SGNH"/>
</dbReference>
<feature type="transmembrane region" description="Helical" evidence="1">
    <location>
        <begin position="15"/>
        <end position="34"/>
    </location>
</feature>
<keyword evidence="1" id="KW-0472">Membrane</keyword>
<evidence type="ECO:0000259" key="3">
    <source>
        <dbReference type="Pfam" id="PF19040"/>
    </source>
</evidence>
<dbReference type="KEGG" id="nbe:Back2_16550"/>
<accession>A0A3G9J156</accession>
<feature type="transmembrane region" description="Helical" evidence="1">
    <location>
        <begin position="201"/>
        <end position="223"/>
    </location>
</feature>
<feature type="transmembrane region" description="Helical" evidence="1">
    <location>
        <begin position="258"/>
        <end position="280"/>
    </location>
</feature>
<name>A0A3G9J156_9ACTN</name>
<protein>
    <submittedName>
        <fullName evidence="4">Acyltransferase</fullName>
    </submittedName>
</protein>